<evidence type="ECO:0000256" key="5">
    <source>
        <dbReference type="RuleBase" id="RU363094"/>
    </source>
</evidence>
<proteinExistence type="inferred from homology"/>
<name>A0A291B6T3_9GAMM</name>
<keyword evidence="8" id="KW-1185">Reference proteome</keyword>
<dbReference type="KEGG" id="elux:BTN50_0162"/>
<evidence type="ECO:0000313" key="8">
    <source>
        <dbReference type="Proteomes" id="UP000218160"/>
    </source>
</evidence>
<evidence type="ECO:0000256" key="1">
    <source>
        <dbReference type="ARBA" id="ARBA00005395"/>
    </source>
</evidence>
<comment type="similarity">
    <text evidence="1 5">Belongs to the acetyltransferase family. RimI subfamily.</text>
</comment>
<dbReference type="RefSeq" id="WP_096618652.1">
    <property type="nucleotide sequence ID" value="NZ_CP020660.1"/>
</dbReference>
<dbReference type="PANTHER" id="PTHR43420:SF51">
    <property type="entry name" value="PEPTIDYL-LYSINE N-ACETYLTRANSFERASE YIAC"/>
    <property type="match status" value="1"/>
</dbReference>
<comment type="subcellular location">
    <subcellularLocation>
        <location evidence="5">Cytoplasm</location>
    </subcellularLocation>
</comment>
<dbReference type="CDD" id="cd04301">
    <property type="entry name" value="NAT_SF"/>
    <property type="match status" value="1"/>
</dbReference>
<evidence type="ECO:0000259" key="6">
    <source>
        <dbReference type="PROSITE" id="PS51186"/>
    </source>
</evidence>
<dbReference type="InterPro" id="IPR050680">
    <property type="entry name" value="YpeA/RimI_acetyltransf"/>
</dbReference>
<dbReference type="AlphaFoldDB" id="A0A291B6T3"/>
<organism evidence="7 8">
    <name type="scientific">Candidatus Enterovibrio altilux</name>
    <dbReference type="NCBI Taxonomy" id="1927128"/>
    <lineage>
        <taxon>Bacteria</taxon>
        <taxon>Pseudomonadati</taxon>
        <taxon>Pseudomonadota</taxon>
        <taxon>Gammaproteobacteria</taxon>
        <taxon>Vibrionales</taxon>
        <taxon>Vibrionaceae</taxon>
        <taxon>Enterovibrio</taxon>
    </lineage>
</organism>
<dbReference type="InterPro" id="IPR000182">
    <property type="entry name" value="GNAT_dom"/>
</dbReference>
<feature type="domain" description="N-acetyltransferase" evidence="6">
    <location>
        <begin position="3"/>
        <end position="149"/>
    </location>
</feature>
<dbReference type="GO" id="GO:0005737">
    <property type="term" value="C:cytoplasm"/>
    <property type="evidence" value="ECO:0007669"/>
    <property type="project" value="UniProtKB-SubCell"/>
</dbReference>
<keyword evidence="4 7" id="KW-0012">Acyltransferase</keyword>
<sequence length="150" mass="17115">MKSKLLPLDIQWINPVISIERVAHTHPWPKTMLEQSPDKLAYNRVLIVDGDVVGYFYSQCVAGEASLLNIAVAPIYQGQGYGKQLLSAFIECTKGANAQEAWLEVRASNVNAIKFYESQGFNESDRRYNYYPTMSGRHEDALIMSYWFEK</sequence>
<dbReference type="PROSITE" id="PS51186">
    <property type="entry name" value="GNAT"/>
    <property type="match status" value="1"/>
</dbReference>
<dbReference type="EC" id="2.3.1.266" evidence="5"/>
<dbReference type="InterPro" id="IPR016181">
    <property type="entry name" value="Acyl_CoA_acyltransferase"/>
</dbReference>
<comment type="catalytic activity">
    <reaction evidence="5">
        <text>N-terminal L-alanyl-[ribosomal protein bS18] + acetyl-CoA = N-terminal N(alpha)-acetyl-L-alanyl-[ribosomal protein bS18] + CoA + H(+)</text>
        <dbReference type="Rhea" id="RHEA:43756"/>
        <dbReference type="Rhea" id="RHEA-COMP:10676"/>
        <dbReference type="Rhea" id="RHEA-COMP:10677"/>
        <dbReference type="ChEBI" id="CHEBI:15378"/>
        <dbReference type="ChEBI" id="CHEBI:57287"/>
        <dbReference type="ChEBI" id="CHEBI:57288"/>
        <dbReference type="ChEBI" id="CHEBI:64718"/>
        <dbReference type="ChEBI" id="CHEBI:83683"/>
        <dbReference type="EC" id="2.3.1.266"/>
    </reaction>
</comment>
<protein>
    <recommendedName>
        <fullName evidence="5">[Ribosomal protein bS18]-alanine N-acetyltransferase</fullName>
        <ecNumber evidence="5">2.3.1.266</ecNumber>
    </recommendedName>
</protein>
<keyword evidence="3 7" id="KW-0808">Transferase</keyword>
<gene>
    <name evidence="7" type="ORF">BTN50_0162</name>
</gene>
<dbReference type="InterPro" id="IPR006464">
    <property type="entry name" value="AcTrfase_RimI/Ard1"/>
</dbReference>
<evidence type="ECO:0000313" key="7">
    <source>
        <dbReference type="EMBL" id="ATF08703.1"/>
    </source>
</evidence>
<dbReference type="EMBL" id="CP020660">
    <property type="protein sequence ID" value="ATF08703.1"/>
    <property type="molecule type" value="Genomic_DNA"/>
</dbReference>
<evidence type="ECO:0000256" key="3">
    <source>
        <dbReference type="ARBA" id="ARBA00022679"/>
    </source>
</evidence>
<keyword evidence="2 5" id="KW-0963">Cytoplasm</keyword>
<reference evidence="8" key="1">
    <citation type="submission" date="2017-04" db="EMBL/GenBank/DDBJ databases">
        <title>Genome evolution of the luminous symbionts of deep sea anglerfish.</title>
        <authorList>
            <person name="Hendry T.A."/>
        </authorList>
    </citation>
    <scope>NUCLEOTIDE SEQUENCE [LARGE SCALE GENOMIC DNA]</scope>
</reference>
<dbReference type="Pfam" id="PF00583">
    <property type="entry name" value="Acetyltransf_1"/>
    <property type="match status" value="1"/>
</dbReference>
<evidence type="ECO:0000256" key="4">
    <source>
        <dbReference type="ARBA" id="ARBA00023315"/>
    </source>
</evidence>
<accession>A0A291B6T3</accession>
<dbReference type="Gene3D" id="3.40.630.30">
    <property type="match status" value="1"/>
</dbReference>
<dbReference type="GO" id="GO:0008999">
    <property type="term" value="F:protein-N-terminal-alanine acetyltransferase activity"/>
    <property type="evidence" value="ECO:0007669"/>
    <property type="project" value="UniProtKB-EC"/>
</dbReference>
<dbReference type="PANTHER" id="PTHR43420">
    <property type="entry name" value="ACETYLTRANSFERASE"/>
    <property type="match status" value="1"/>
</dbReference>
<evidence type="ECO:0000256" key="2">
    <source>
        <dbReference type="ARBA" id="ARBA00022490"/>
    </source>
</evidence>
<dbReference type="Proteomes" id="UP000218160">
    <property type="component" value="Chromosome 1"/>
</dbReference>
<dbReference type="NCBIfam" id="TIGR01575">
    <property type="entry name" value="rimI"/>
    <property type="match status" value="1"/>
</dbReference>
<dbReference type="SUPFAM" id="SSF55729">
    <property type="entry name" value="Acyl-CoA N-acyltransferases (Nat)"/>
    <property type="match status" value="1"/>
</dbReference>
<comment type="function">
    <text evidence="5">Acetylates the N-terminal alanine of ribosomal protein bS18.</text>
</comment>